<dbReference type="Gene3D" id="1.10.1740.10">
    <property type="match status" value="1"/>
</dbReference>
<comment type="caution">
    <text evidence="9">The sequence shown here is derived from an EMBL/GenBank/DDBJ whole genome shotgun (WGS) entry which is preliminary data.</text>
</comment>
<reference evidence="9" key="3">
    <citation type="submission" date="2023-05" db="EMBL/GenBank/DDBJ databases">
        <authorList>
            <person name="Smith C.H."/>
        </authorList>
    </citation>
    <scope>NUCLEOTIDE SEQUENCE</scope>
    <source>
        <strain evidence="9">CHS0354</strain>
        <tissue evidence="9">Mantle</tissue>
    </source>
</reference>
<reference evidence="9" key="1">
    <citation type="journal article" date="2021" name="Genome Biol. Evol.">
        <title>A High-Quality Reference Genome for a Parasitic Bivalve with Doubly Uniparental Inheritance (Bivalvia: Unionida).</title>
        <authorList>
            <person name="Smith C.H."/>
        </authorList>
    </citation>
    <scope>NUCLEOTIDE SEQUENCE</scope>
    <source>
        <strain evidence="9">CHS0354</strain>
    </source>
</reference>
<evidence type="ECO:0000313" key="10">
    <source>
        <dbReference type="Proteomes" id="UP001195483"/>
    </source>
</evidence>
<accession>A0AAE0WCT7</accession>
<dbReference type="Pfam" id="PF04542">
    <property type="entry name" value="Sigma70_r2"/>
    <property type="match status" value="1"/>
</dbReference>
<dbReference type="SUPFAM" id="SSF88946">
    <property type="entry name" value="Sigma2 domain of RNA polymerase sigma factors"/>
    <property type="match status" value="1"/>
</dbReference>
<evidence type="ECO:0000256" key="6">
    <source>
        <dbReference type="ARBA" id="ARBA00023163"/>
    </source>
</evidence>
<sequence>MVGKGLPEYHDAEGSRIRTISVTSGKGGVGKSNIVINLAIQFARLGKKVLILDADFGLANIDILLNLNPSRTIEEIFRNSLRIEDVIIEGPLGVDVIPASSGIQEMAELSLLQQKYLINELSRIQYNYDYLMIDTGAGIHSNVLRFNASVDEVIVVTNREPTALTDAYAMMKVLSGKYEVKQFSLVVNNCNEEQALRVFHVLKSVAAGHKNDFKLIYLGSLPADATLQQSILMRTPHILAFPDSKLTKAFERLARHINFGTGESAKEPAQIEALVLEYIPLVKKIAYKLTARISGAVSAEDLTQTGIIGLIEAAKRYDESRDNQFKTYAEFRIRGAMLDDLRERDWIPRTVREASAKLEKALTELRNEGLDTTSDELLCERLEIAPEELNDFLTKAKPIMLFSFDDMGVNNDENMDFTETISDESMPTPEINLFESFNKSALTEAIKQLPEKEQMVLALYYQEDMNLKEISQILDVTESRVSQIRTKAIASLKGILREQLISTEEGEK</sequence>
<keyword evidence="10" id="KW-1185">Reference proteome</keyword>
<feature type="domain" description="RNA polymerase sigma-70 region 4" evidence="8">
    <location>
        <begin position="445"/>
        <end position="493"/>
    </location>
</feature>
<keyword evidence="2" id="KW-0067">ATP-binding</keyword>
<dbReference type="CDD" id="cd06171">
    <property type="entry name" value="Sigma70_r4"/>
    <property type="match status" value="1"/>
</dbReference>
<keyword evidence="3" id="KW-0805">Transcription regulation</keyword>
<dbReference type="InterPro" id="IPR033756">
    <property type="entry name" value="YlxH/NBP35"/>
</dbReference>
<dbReference type="Gene3D" id="1.20.140.160">
    <property type="match status" value="1"/>
</dbReference>
<dbReference type="PANTHER" id="PTHR30385">
    <property type="entry name" value="SIGMA FACTOR F FLAGELLAR"/>
    <property type="match status" value="1"/>
</dbReference>
<dbReference type="Gene3D" id="3.40.50.300">
    <property type="entry name" value="P-loop containing nucleotide triphosphate hydrolases"/>
    <property type="match status" value="1"/>
</dbReference>
<dbReference type="CDD" id="cd02038">
    <property type="entry name" value="FlhG-like"/>
    <property type="match status" value="1"/>
</dbReference>
<name>A0AAE0WCT7_9BIVA</name>
<dbReference type="InterPro" id="IPR027417">
    <property type="entry name" value="P-loop_NTPase"/>
</dbReference>
<evidence type="ECO:0000256" key="2">
    <source>
        <dbReference type="ARBA" id="ARBA00022840"/>
    </source>
</evidence>
<dbReference type="GO" id="GO:0003899">
    <property type="term" value="F:DNA-directed RNA polymerase activity"/>
    <property type="evidence" value="ECO:0007669"/>
    <property type="project" value="InterPro"/>
</dbReference>
<dbReference type="AlphaFoldDB" id="A0AAE0WCT7"/>
<dbReference type="InterPro" id="IPR013325">
    <property type="entry name" value="RNA_pol_sigma_r2"/>
</dbReference>
<dbReference type="EMBL" id="JAEAOA010000469">
    <property type="protein sequence ID" value="KAK3608837.1"/>
    <property type="molecule type" value="Genomic_DNA"/>
</dbReference>
<dbReference type="Proteomes" id="UP001195483">
    <property type="component" value="Unassembled WGS sequence"/>
</dbReference>
<gene>
    <name evidence="9" type="ORF">CHS0354_006878</name>
</gene>
<organism evidence="9 10">
    <name type="scientific">Potamilus streckersoni</name>
    <dbReference type="NCBI Taxonomy" id="2493646"/>
    <lineage>
        <taxon>Eukaryota</taxon>
        <taxon>Metazoa</taxon>
        <taxon>Spiralia</taxon>
        <taxon>Lophotrochozoa</taxon>
        <taxon>Mollusca</taxon>
        <taxon>Bivalvia</taxon>
        <taxon>Autobranchia</taxon>
        <taxon>Heteroconchia</taxon>
        <taxon>Palaeoheterodonta</taxon>
        <taxon>Unionida</taxon>
        <taxon>Unionoidea</taxon>
        <taxon>Unionidae</taxon>
        <taxon>Ambleminae</taxon>
        <taxon>Lampsilini</taxon>
        <taxon>Potamilus</taxon>
    </lineage>
</organism>
<dbReference type="InterPro" id="IPR033875">
    <property type="entry name" value="FlhG"/>
</dbReference>
<dbReference type="GO" id="GO:0003677">
    <property type="term" value="F:DNA binding"/>
    <property type="evidence" value="ECO:0007669"/>
    <property type="project" value="UniProtKB-KW"/>
</dbReference>
<dbReference type="InterPro" id="IPR007630">
    <property type="entry name" value="RNA_pol_sigma70_r4"/>
</dbReference>
<evidence type="ECO:0000313" key="9">
    <source>
        <dbReference type="EMBL" id="KAK3608837.1"/>
    </source>
</evidence>
<evidence type="ECO:0000256" key="5">
    <source>
        <dbReference type="ARBA" id="ARBA00023125"/>
    </source>
</evidence>
<protein>
    <submittedName>
        <fullName evidence="9">Uncharacterized protein</fullName>
    </submittedName>
</protein>
<dbReference type="NCBIfam" id="TIGR02479">
    <property type="entry name" value="FliA_WhiG"/>
    <property type="match status" value="1"/>
</dbReference>
<reference evidence="9" key="2">
    <citation type="journal article" date="2021" name="Genome Biol. Evol.">
        <title>Developing a high-quality reference genome for a parasitic bivalve with doubly uniparental inheritance (Bivalvia: Unionida).</title>
        <authorList>
            <person name="Smith C.H."/>
        </authorList>
    </citation>
    <scope>NUCLEOTIDE SEQUENCE</scope>
    <source>
        <strain evidence="9">CHS0354</strain>
        <tissue evidence="9">Mantle</tissue>
    </source>
</reference>
<dbReference type="PANTHER" id="PTHR30385:SF7">
    <property type="entry name" value="RNA POLYMERASE SIGMA FACTOR FLIA"/>
    <property type="match status" value="1"/>
</dbReference>
<dbReference type="InterPro" id="IPR014284">
    <property type="entry name" value="RNA_pol_sigma-70_dom"/>
</dbReference>
<dbReference type="GO" id="GO:0006352">
    <property type="term" value="P:DNA-templated transcription initiation"/>
    <property type="evidence" value="ECO:0007669"/>
    <property type="project" value="InterPro"/>
</dbReference>
<dbReference type="InterPro" id="IPR013324">
    <property type="entry name" value="RNA_pol_sigma_r3/r4-like"/>
</dbReference>
<evidence type="ECO:0000259" key="8">
    <source>
        <dbReference type="Pfam" id="PF04545"/>
    </source>
</evidence>
<evidence type="ECO:0000256" key="1">
    <source>
        <dbReference type="ARBA" id="ARBA00022741"/>
    </source>
</evidence>
<keyword evidence="1" id="KW-0547">Nucleotide-binding</keyword>
<dbReference type="GO" id="GO:0016987">
    <property type="term" value="F:sigma factor activity"/>
    <property type="evidence" value="ECO:0007669"/>
    <property type="project" value="UniProtKB-KW"/>
</dbReference>
<evidence type="ECO:0000259" key="7">
    <source>
        <dbReference type="Pfam" id="PF04542"/>
    </source>
</evidence>
<keyword evidence="4" id="KW-0731">Sigma factor</keyword>
<evidence type="ECO:0000256" key="3">
    <source>
        <dbReference type="ARBA" id="ARBA00023015"/>
    </source>
</evidence>
<feature type="domain" description="RNA polymerase sigma-70 region 2" evidence="7">
    <location>
        <begin position="274"/>
        <end position="346"/>
    </location>
</feature>
<dbReference type="InterPro" id="IPR007627">
    <property type="entry name" value="RNA_pol_sigma70_r2"/>
</dbReference>
<dbReference type="NCBIfam" id="NF005413">
    <property type="entry name" value="PRK06986.1"/>
    <property type="match status" value="1"/>
</dbReference>
<keyword evidence="5" id="KW-0238">DNA-binding</keyword>
<dbReference type="SUPFAM" id="SSF52540">
    <property type="entry name" value="P-loop containing nucleoside triphosphate hydrolases"/>
    <property type="match status" value="1"/>
</dbReference>
<evidence type="ECO:0000256" key="4">
    <source>
        <dbReference type="ARBA" id="ARBA00023082"/>
    </source>
</evidence>
<proteinExistence type="predicted"/>
<dbReference type="NCBIfam" id="TIGR02937">
    <property type="entry name" value="sigma70-ECF"/>
    <property type="match status" value="1"/>
</dbReference>
<dbReference type="SUPFAM" id="SSF88659">
    <property type="entry name" value="Sigma3 and sigma4 domains of RNA polymerase sigma factors"/>
    <property type="match status" value="2"/>
</dbReference>
<keyword evidence="6" id="KW-0804">Transcription</keyword>
<dbReference type="Pfam" id="PF10609">
    <property type="entry name" value="ParA"/>
    <property type="match status" value="1"/>
</dbReference>
<dbReference type="InterPro" id="IPR000943">
    <property type="entry name" value="RNA_pol_sigma70"/>
</dbReference>
<dbReference type="InterPro" id="IPR012845">
    <property type="entry name" value="RNA_pol_sigma_FliA_WhiG"/>
</dbReference>
<dbReference type="Pfam" id="PF04545">
    <property type="entry name" value="Sigma70_r4"/>
    <property type="match status" value="1"/>
</dbReference>
<dbReference type="PRINTS" id="PR00046">
    <property type="entry name" value="SIGMA70FCT"/>
</dbReference>